<protein>
    <recommendedName>
        <fullName evidence="1">Helitron helicase-like domain-containing protein</fullName>
    </recommendedName>
</protein>
<gene>
    <name evidence="2" type="ORF">RGQ29_003570</name>
</gene>
<sequence>MARDRFNESNLHDVRIQLIGSRNSDSRQYNLPDTSKVAAIIVGDLNIENCERDIIVESQSFGLQRICGSHPSYMALQYPLLFPYSEDGRCLWVRQNQLKLRSELYGGLKDAVLRGDTNPKTVGKRIILPSSFTGSPRYMAQNYQDAMAICRKVGYPDMFMTFTCNPKWHESHFGRVIAVVYTIEFQKRGLLHAHILLFLDPKDKCPSPADIDIIITAEIPDPHEDPIAYEDVKQFMMHGPCGYANPRSPCMVNDKCTKHFPKIFYEETTIDEEGFPIYRRKNDGKTIVKNGITLDNWYVVPYNVDLLVKYQSHLNVEWCNRSRSIKYLFKYINKGPDRVTIFLQENLPSTDNDEQQPSIVVDETKTYLDCRYISASEACWRIYEYPIQFQNPPIERLNFHLENENPIIYPENANLDNILQWPGIKDAKFTKWMKTNEAFEDAHELTYAEFPTKWAWHQNVKQWKQRKGRKCIGRVYSAHPSSGDRFYLRMLLNIVKGPRNFKEIMTVKNITYPTYKDACFALGLLDDDKEWHECIIEAAHWVSGKQLRQLFVTILMFCEVSDPLTFWDSNWKILTEDILNRQRHISHFHDLIVN</sequence>
<comment type="caution">
    <text evidence="2">The sequence shown here is derived from an EMBL/GenBank/DDBJ whole genome shotgun (WGS) entry which is preliminary data.</text>
</comment>
<dbReference type="PANTHER" id="PTHR10492:SF101">
    <property type="entry name" value="ATP-DEPENDENT DNA HELICASE"/>
    <property type="match status" value="1"/>
</dbReference>
<dbReference type="EMBL" id="JAXUIC010000010">
    <property type="protein sequence ID" value="KAK4567852.1"/>
    <property type="molecule type" value="Genomic_DNA"/>
</dbReference>
<name>A0AAN7EDD8_QUERU</name>
<keyword evidence="3" id="KW-1185">Reference proteome</keyword>
<evidence type="ECO:0000313" key="2">
    <source>
        <dbReference type="EMBL" id="KAK4567852.1"/>
    </source>
</evidence>
<organism evidence="2 3">
    <name type="scientific">Quercus rubra</name>
    <name type="common">Northern red oak</name>
    <name type="synonym">Quercus borealis</name>
    <dbReference type="NCBI Taxonomy" id="3512"/>
    <lineage>
        <taxon>Eukaryota</taxon>
        <taxon>Viridiplantae</taxon>
        <taxon>Streptophyta</taxon>
        <taxon>Embryophyta</taxon>
        <taxon>Tracheophyta</taxon>
        <taxon>Spermatophyta</taxon>
        <taxon>Magnoliopsida</taxon>
        <taxon>eudicotyledons</taxon>
        <taxon>Gunneridae</taxon>
        <taxon>Pentapetalae</taxon>
        <taxon>rosids</taxon>
        <taxon>fabids</taxon>
        <taxon>Fagales</taxon>
        <taxon>Fagaceae</taxon>
        <taxon>Quercus</taxon>
    </lineage>
</organism>
<dbReference type="AlphaFoldDB" id="A0AAN7EDD8"/>
<dbReference type="Pfam" id="PF14214">
    <property type="entry name" value="Helitron_like_N"/>
    <property type="match status" value="1"/>
</dbReference>
<dbReference type="Proteomes" id="UP001324115">
    <property type="component" value="Unassembled WGS sequence"/>
</dbReference>
<feature type="domain" description="Helitron helicase-like" evidence="1">
    <location>
        <begin position="86"/>
        <end position="170"/>
    </location>
</feature>
<proteinExistence type="predicted"/>
<accession>A0AAN7EDD8</accession>
<reference evidence="2 3" key="1">
    <citation type="journal article" date="2023" name="G3 (Bethesda)">
        <title>A haplotype-resolved chromosome-scale genome for Quercus rubra L. provides insights into the genetics of adaptive traits for red oak species.</title>
        <authorList>
            <person name="Kapoor B."/>
            <person name="Jenkins J."/>
            <person name="Schmutz J."/>
            <person name="Zhebentyayeva T."/>
            <person name="Kuelheim C."/>
            <person name="Coggeshall M."/>
            <person name="Heim C."/>
            <person name="Lasky J.R."/>
            <person name="Leites L."/>
            <person name="Islam-Faridi N."/>
            <person name="Romero-Severson J."/>
            <person name="DeLeo V.L."/>
            <person name="Lucas S.M."/>
            <person name="Lazic D."/>
            <person name="Gailing O."/>
            <person name="Carlson J."/>
            <person name="Staton M."/>
        </authorList>
    </citation>
    <scope>NUCLEOTIDE SEQUENCE [LARGE SCALE GENOMIC DNA]</scope>
    <source>
        <strain evidence="2">Pseudo-F2</strain>
    </source>
</reference>
<dbReference type="PANTHER" id="PTHR10492">
    <property type="match status" value="1"/>
</dbReference>
<dbReference type="InterPro" id="IPR025476">
    <property type="entry name" value="Helitron_helicase-like"/>
</dbReference>
<evidence type="ECO:0000313" key="3">
    <source>
        <dbReference type="Proteomes" id="UP001324115"/>
    </source>
</evidence>
<evidence type="ECO:0000259" key="1">
    <source>
        <dbReference type="Pfam" id="PF14214"/>
    </source>
</evidence>